<proteinExistence type="predicted"/>
<dbReference type="Proteomes" id="UP001551695">
    <property type="component" value="Unassembled WGS sequence"/>
</dbReference>
<feature type="domain" description="ATP-grasp" evidence="1">
    <location>
        <begin position="85"/>
        <end position="235"/>
    </location>
</feature>
<evidence type="ECO:0000259" key="1">
    <source>
        <dbReference type="Pfam" id="PF18299"/>
    </source>
</evidence>
<gene>
    <name evidence="2" type="ORF">AB0I48_14910</name>
</gene>
<name>A0ABV3FTT6_9NOCA</name>
<dbReference type="EMBL" id="JBFAKC010000006">
    <property type="protein sequence ID" value="MEV0708847.1"/>
    <property type="molecule type" value="Genomic_DNA"/>
</dbReference>
<accession>A0ABV3FTT6</accession>
<protein>
    <submittedName>
        <fullName evidence="2">ATP-grasp domain-containing protein</fullName>
    </submittedName>
</protein>
<dbReference type="RefSeq" id="WP_357783982.1">
    <property type="nucleotide sequence ID" value="NZ_JBFAKC010000006.1"/>
</dbReference>
<organism evidence="2 3">
    <name type="scientific">Nocardia aurea</name>
    <dbReference type="NCBI Taxonomy" id="2144174"/>
    <lineage>
        <taxon>Bacteria</taxon>
        <taxon>Bacillati</taxon>
        <taxon>Actinomycetota</taxon>
        <taxon>Actinomycetes</taxon>
        <taxon>Mycobacteriales</taxon>
        <taxon>Nocardiaceae</taxon>
        <taxon>Nocardia</taxon>
    </lineage>
</organism>
<evidence type="ECO:0000313" key="3">
    <source>
        <dbReference type="Proteomes" id="UP001551695"/>
    </source>
</evidence>
<dbReference type="InterPro" id="IPR041261">
    <property type="entry name" value="R2K_2"/>
</dbReference>
<reference evidence="2 3" key="1">
    <citation type="submission" date="2024-06" db="EMBL/GenBank/DDBJ databases">
        <title>The Natural Products Discovery Center: Release of the First 8490 Sequenced Strains for Exploring Actinobacteria Biosynthetic Diversity.</title>
        <authorList>
            <person name="Kalkreuter E."/>
            <person name="Kautsar S.A."/>
            <person name="Yang D."/>
            <person name="Bader C.D."/>
            <person name="Teijaro C.N."/>
            <person name="Fluegel L."/>
            <person name="Davis C.M."/>
            <person name="Simpson J.R."/>
            <person name="Lauterbach L."/>
            <person name="Steele A.D."/>
            <person name="Gui C."/>
            <person name="Meng S."/>
            <person name="Li G."/>
            <person name="Viehrig K."/>
            <person name="Ye F."/>
            <person name="Su P."/>
            <person name="Kiefer A.F."/>
            <person name="Nichols A."/>
            <person name="Cepeda A.J."/>
            <person name="Yan W."/>
            <person name="Fan B."/>
            <person name="Jiang Y."/>
            <person name="Adhikari A."/>
            <person name="Zheng C.-J."/>
            <person name="Schuster L."/>
            <person name="Cowan T.M."/>
            <person name="Smanski M.J."/>
            <person name="Chevrette M.G."/>
            <person name="De Carvalho L.P.S."/>
            <person name="Shen B."/>
        </authorList>
    </citation>
    <scope>NUCLEOTIDE SEQUENCE [LARGE SCALE GENOMIC DNA]</scope>
    <source>
        <strain evidence="2 3">NPDC050403</strain>
    </source>
</reference>
<sequence length="250" mass="28265">MITTAFLQGQGPRWLRHEERLLAEGLDRIGIPIRFYVLKRIQRRQLPLGRETMVAGDMDAMHGAMSQLRIPIPYADDYPASLREYLRRTVWTSTLGEVERALAADMAPTFVKPARRRKNFTGTVCYSERDIAALGNISRRQEVWCSDIVTWIAEFRVYVIDRRIVGVSRYSGDRSTSPDMSVIESAVATYRDSGTAPIAYGIDFGVLHTGETALVETNDGYALGAYEIDADLYTELVTRRWCELLTTAES</sequence>
<dbReference type="Pfam" id="PF18299">
    <property type="entry name" value="R2K_2"/>
    <property type="match status" value="1"/>
</dbReference>
<comment type="caution">
    <text evidence="2">The sequence shown here is derived from an EMBL/GenBank/DDBJ whole genome shotgun (WGS) entry which is preliminary data.</text>
</comment>
<keyword evidence="3" id="KW-1185">Reference proteome</keyword>
<evidence type="ECO:0000313" key="2">
    <source>
        <dbReference type="EMBL" id="MEV0708847.1"/>
    </source>
</evidence>